<dbReference type="EMBL" id="PDBW01000001">
    <property type="protein sequence ID" value="PFH03066.1"/>
    <property type="molecule type" value="Genomic_DNA"/>
</dbReference>
<reference evidence="3 4" key="1">
    <citation type="submission" date="2017-09" db="EMBL/GenBank/DDBJ databases">
        <title>Evaluation of Pacific Biosciences Sequencing Technology to Finishing C. thermocellum Genome Sequences.</title>
        <authorList>
            <person name="Brown S."/>
        </authorList>
    </citation>
    <scope>NUCLEOTIDE SEQUENCE [LARGE SCALE GENOMIC DNA]</scope>
    <source>
        <strain evidence="3 4">AD2</strain>
    </source>
</reference>
<dbReference type="InterPro" id="IPR002105">
    <property type="entry name" value="Dockerin_1_rpt"/>
</dbReference>
<protein>
    <submittedName>
        <fullName evidence="3">Dockerin type I repeat protein</fullName>
    </submittedName>
</protein>
<keyword evidence="1" id="KW-1133">Transmembrane helix</keyword>
<dbReference type="Proteomes" id="UP000223596">
    <property type="component" value="Unassembled WGS sequence"/>
</dbReference>
<gene>
    <name evidence="3" type="ORF">M972_111862</name>
</gene>
<evidence type="ECO:0000256" key="1">
    <source>
        <dbReference type="SAM" id="Phobius"/>
    </source>
</evidence>
<keyword evidence="1" id="KW-0472">Membrane</keyword>
<evidence type="ECO:0000313" key="4">
    <source>
        <dbReference type="Proteomes" id="UP000223596"/>
    </source>
</evidence>
<evidence type="ECO:0000313" key="3">
    <source>
        <dbReference type="EMBL" id="PFH03066.1"/>
    </source>
</evidence>
<keyword evidence="1" id="KW-0812">Transmembrane</keyword>
<evidence type="ECO:0000259" key="2">
    <source>
        <dbReference type="PROSITE" id="PS51766"/>
    </source>
</evidence>
<dbReference type="PROSITE" id="PS00448">
    <property type="entry name" value="CLOS_CELLULOSOME_RPT"/>
    <property type="match status" value="1"/>
</dbReference>
<proteinExistence type="predicted"/>
<dbReference type="GO" id="GO:0004553">
    <property type="term" value="F:hydrolase activity, hydrolyzing O-glycosyl compounds"/>
    <property type="evidence" value="ECO:0007669"/>
    <property type="project" value="InterPro"/>
</dbReference>
<dbReference type="InterPro" id="IPR016134">
    <property type="entry name" value="Dockerin_dom"/>
</dbReference>
<comment type="caution">
    <text evidence="3">The sequence shown here is derived from an EMBL/GenBank/DDBJ whole genome shotgun (WGS) entry which is preliminary data.</text>
</comment>
<name>A0AB36THJ7_ACETH</name>
<dbReference type="Gene3D" id="1.10.1330.10">
    <property type="entry name" value="Dockerin domain"/>
    <property type="match status" value="1"/>
</dbReference>
<dbReference type="SUPFAM" id="SSF63446">
    <property type="entry name" value="Type I dockerin domain"/>
    <property type="match status" value="1"/>
</dbReference>
<dbReference type="PROSITE" id="PS51766">
    <property type="entry name" value="DOCKERIN"/>
    <property type="match status" value="1"/>
</dbReference>
<accession>A0AB36THJ7</accession>
<organism evidence="3 4">
    <name type="scientific">Acetivibrio thermocellus AD2</name>
    <dbReference type="NCBI Taxonomy" id="1138384"/>
    <lineage>
        <taxon>Bacteria</taxon>
        <taxon>Bacillati</taxon>
        <taxon>Bacillota</taxon>
        <taxon>Clostridia</taxon>
        <taxon>Eubacteriales</taxon>
        <taxon>Oscillospiraceae</taxon>
        <taxon>Acetivibrio</taxon>
    </lineage>
</organism>
<feature type="transmembrane region" description="Helical" evidence="1">
    <location>
        <begin position="25"/>
        <end position="44"/>
    </location>
</feature>
<dbReference type="GO" id="GO:0000272">
    <property type="term" value="P:polysaccharide catabolic process"/>
    <property type="evidence" value="ECO:0007669"/>
    <property type="project" value="InterPro"/>
</dbReference>
<dbReference type="AlphaFoldDB" id="A0AB36THJ7"/>
<dbReference type="CDD" id="cd14256">
    <property type="entry name" value="Dockerin_I"/>
    <property type="match status" value="1"/>
</dbReference>
<feature type="domain" description="Dockerin" evidence="2">
    <location>
        <begin position="67"/>
        <end position="128"/>
    </location>
</feature>
<dbReference type="InterPro" id="IPR036439">
    <property type="entry name" value="Dockerin_dom_sf"/>
</dbReference>
<sequence>MLKFQRNFGKYYLFKGYVQMRKIKIINYFPLFFMLFIVILRVFFVSSSAEVANTADTNIKLLQNSEAPFKYGDLNGDNNINSSDYTLLKRYLLHTIRESPEKRPHPHFGEKYSGVDNLSNLIDLSYLK</sequence>
<dbReference type="Pfam" id="PF00404">
    <property type="entry name" value="Dockerin_1"/>
    <property type="match status" value="1"/>
</dbReference>